<protein>
    <submittedName>
        <fullName evidence="3">Unnamed protein product</fullName>
    </submittedName>
</protein>
<organism evidence="3 4">
    <name type="scientific">Phytophthora fragariaefolia</name>
    <dbReference type="NCBI Taxonomy" id="1490495"/>
    <lineage>
        <taxon>Eukaryota</taxon>
        <taxon>Sar</taxon>
        <taxon>Stramenopiles</taxon>
        <taxon>Oomycota</taxon>
        <taxon>Peronosporomycetes</taxon>
        <taxon>Peronosporales</taxon>
        <taxon>Peronosporaceae</taxon>
        <taxon>Phytophthora</taxon>
    </lineage>
</organism>
<reference evidence="3" key="1">
    <citation type="submission" date="2023-04" db="EMBL/GenBank/DDBJ databases">
        <title>Phytophthora fragariaefolia NBRC 109709.</title>
        <authorList>
            <person name="Ichikawa N."/>
            <person name="Sato H."/>
            <person name="Tonouchi N."/>
        </authorList>
    </citation>
    <scope>NUCLEOTIDE SEQUENCE</scope>
    <source>
        <strain evidence="3">NBRC 109709</strain>
    </source>
</reference>
<dbReference type="InterPro" id="IPR029063">
    <property type="entry name" value="SAM-dependent_MTases_sf"/>
</dbReference>
<dbReference type="AlphaFoldDB" id="A0A9W6XH85"/>
<feature type="region of interest" description="Disordered" evidence="1">
    <location>
        <begin position="22"/>
        <end position="56"/>
    </location>
</feature>
<accession>A0A9W6XH85</accession>
<dbReference type="SUPFAM" id="SSF53335">
    <property type="entry name" value="S-adenosyl-L-methionine-dependent methyltransferases"/>
    <property type="match status" value="1"/>
</dbReference>
<dbReference type="InterPro" id="IPR025789">
    <property type="entry name" value="DOT1_dom"/>
</dbReference>
<dbReference type="Gene3D" id="3.40.50.150">
    <property type="entry name" value="Vaccinia Virus protein VP39"/>
    <property type="match status" value="1"/>
</dbReference>
<comment type="caution">
    <text evidence="3">The sequence shown here is derived from an EMBL/GenBank/DDBJ whole genome shotgun (WGS) entry which is preliminary data.</text>
</comment>
<dbReference type="OrthoDB" id="127513at2759"/>
<evidence type="ECO:0000313" key="3">
    <source>
        <dbReference type="EMBL" id="GMF38431.1"/>
    </source>
</evidence>
<evidence type="ECO:0000313" key="4">
    <source>
        <dbReference type="Proteomes" id="UP001165121"/>
    </source>
</evidence>
<dbReference type="GO" id="GO:0031151">
    <property type="term" value="F:histone H3K79 methyltransferase activity"/>
    <property type="evidence" value="ECO:0007669"/>
    <property type="project" value="InterPro"/>
</dbReference>
<name>A0A9W6XH85_9STRA</name>
<feature type="domain" description="DOT1" evidence="2">
    <location>
        <begin position="191"/>
        <end position="325"/>
    </location>
</feature>
<gene>
    <name evidence="3" type="ORF">Pfra01_001108300</name>
</gene>
<proteinExistence type="predicted"/>
<dbReference type="Pfam" id="PF08123">
    <property type="entry name" value="DOT1"/>
    <property type="match status" value="1"/>
</dbReference>
<sequence length="327" mass="34951">MRTLFTFEDDKELVQLVHSSSSSGSRISWSDVARRMGRSGHQASALKKRLPRGRRPDVIRQLRAASPPPQNKPSNYVACLPVVGVSVCDLTTEASESSARHIESAATADAPGSPGDIDLSSRVESISVSVADDKVVQASSPLSSSTEGEGTVIQGAPPLLSSVAVDVAAIFADVHRQLVMQDQNEPHCNAGELMPEGISSLLDEIGSTDEHDLFLNIGAGVGNVVAHVALGTSVSKAIGIELRQDICCAGMKMMMNSSHAGLFWRRTEMICENVAEVSISCTPPFALVAIVYWNNGLFKHSVIEYVKDQLCGMTMIRILVSSLNFCA</sequence>
<dbReference type="EMBL" id="BSXT01001087">
    <property type="protein sequence ID" value="GMF38431.1"/>
    <property type="molecule type" value="Genomic_DNA"/>
</dbReference>
<dbReference type="Proteomes" id="UP001165121">
    <property type="component" value="Unassembled WGS sequence"/>
</dbReference>
<keyword evidence="4" id="KW-1185">Reference proteome</keyword>
<evidence type="ECO:0000256" key="1">
    <source>
        <dbReference type="SAM" id="MobiDB-lite"/>
    </source>
</evidence>
<evidence type="ECO:0000259" key="2">
    <source>
        <dbReference type="Pfam" id="PF08123"/>
    </source>
</evidence>